<dbReference type="Proteomes" id="UP000530424">
    <property type="component" value="Unassembled WGS sequence"/>
</dbReference>
<protein>
    <submittedName>
        <fullName evidence="2">Very-short-patch-repair endonuclease</fullName>
    </submittedName>
</protein>
<dbReference type="RefSeq" id="WP_179668247.1">
    <property type="nucleotide sequence ID" value="NZ_JACCFP010000001.1"/>
</dbReference>
<keyword evidence="3" id="KW-1185">Reference proteome</keyword>
<keyword evidence="2" id="KW-0378">Hydrolase</keyword>
<evidence type="ECO:0000313" key="3">
    <source>
        <dbReference type="Proteomes" id="UP000530424"/>
    </source>
</evidence>
<proteinExistence type="predicted"/>
<accession>A0A853C2E4</accession>
<keyword evidence="2" id="KW-0540">Nuclease</keyword>
<reference evidence="2 3" key="1">
    <citation type="submission" date="2020-07" db="EMBL/GenBank/DDBJ databases">
        <title>Sequencing the genomes of 1000 actinobacteria strains.</title>
        <authorList>
            <person name="Klenk H.-P."/>
        </authorList>
    </citation>
    <scope>NUCLEOTIDE SEQUENCE [LARGE SCALE GENOMIC DNA]</scope>
    <source>
        <strain evidence="2 3">DSM 103833</strain>
    </source>
</reference>
<dbReference type="AlphaFoldDB" id="A0A853C2E4"/>
<gene>
    <name evidence="2" type="ORF">HNR19_002503</name>
</gene>
<dbReference type="Pfam" id="PF04480">
    <property type="entry name" value="DUF559"/>
    <property type="match status" value="1"/>
</dbReference>
<name>A0A853C2E4_9ACTN</name>
<feature type="domain" description="DUF559" evidence="1">
    <location>
        <begin position="230"/>
        <end position="276"/>
    </location>
</feature>
<dbReference type="EMBL" id="JACCFP010000001">
    <property type="protein sequence ID" value="NYJ01805.1"/>
    <property type="molecule type" value="Genomic_DNA"/>
</dbReference>
<evidence type="ECO:0000259" key="1">
    <source>
        <dbReference type="Pfam" id="PF04480"/>
    </source>
</evidence>
<evidence type="ECO:0000313" key="2">
    <source>
        <dbReference type="EMBL" id="NYJ01805.1"/>
    </source>
</evidence>
<comment type="caution">
    <text evidence="2">The sequence shown here is derived from an EMBL/GenBank/DDBJ whole genome shotgun (WGS) entry which is preliminary data.</text>
</comment>
<organism evidence="2 3">
    <name type="scientific">Nocardioides thalensis</name>
    <dbReference type="NCBI Taxonomy" id="1914755"/>
    <lineage>
        <taxon>Bacteria</taxon>
        <taxon>Bacillati</taxon>
        <taxon>Actinomycetota</taxon>
        <taxon>Actinomycetes</taxon>
        <taxon>Propionibacteriales</taxon>
        <taxon>Nocardioidaceae</taxon>
        <taxon>Nocardioides</taxon>
    </lineage>
</organism>
<keyword evidence="2" id="KW-0255">Endonuclease</keyword>
<dbReference type="GO" id="GO:0004519">
    <property type="term" value="F:endonuclease activity"/>
    <property type="evidence" value="ECO:0007669"/>
    <property type="project" value="UniProtKB-KW"/>
</dbReference>
<sequence>MGGLTATEALERLGGIAGAASVIQLSSRRRLRTSVANGSVLKLGPNRYALPTSQAGLAAAVALRGHLSHLTAAAHWGWEIWQQPPVASIVVPASSTVLSTHCDLRRTDLKPGEVDGWATSKMRTVLDCARDLPFTAALAVADSAMRHGDVLHEELVSAAKREPEHVRRVAEWADPRPANPFESALRALTVQAGLLVVPQFATTCGEQTYHPDLANPFLGIAVEAESWGFHSDKETHDRDCVRFNAMTAAGWLVLRFTWNHVMWSPSYVMATIQEAITEKAA</sequence>
<dbReference type="InterPro" id="IPR007569">
    <property type="entry name" value="DUF559"/>
</dbReference>
<dbReference type="Gene3D" id="3.40.960.10">
    <property type="entry name" value="VSR Endonuclease"/>
    <property type="match status" value="1"/>
</dbReference>
<dbReference type="SUPFAM" id="SSF52980">
    <property type="entry name" value="Restriction endonuclease-like"/>
    <property type="match status" value="1"/>
</dbReference>
<dbReference type="InterPro" id="IPR011335">
    <property type="entry name" value="Restrct_endonuc-II-like"/>
</dbReference>